<gene>
    <name evidence="2" type="ORF">FSZ17_02640</name>
</gene>
<sequence length="152" mass="16661">MLTLGNTSIQRDIQVIASLQRDLNLVTAFLLLSGQITIVGVFVIPGGFSVSLSGPIFGGSRLEGKCGNRVLNAFIDIIDVIIAILLIIDEIRLVSVVVGPGRFSVDVSGPIFGEEVNEPTLPLLRQNYNFFHQIVSNHFNIDPTLFRKLEKE</sequence>
<keyword evidence="1" id="KW-0472">Membrane</keyword>
<evidence type="ECO:0000313" key="3">
    <source>
        <dbReference type="Proteomes" id="UP000321555"/>
    </source>
</evidence>
<keyword evidence="1" id="KW-0812">Transmembrane</keyword>
<feature type="transmembrane region" description="Helical" evidence="1">
    <location>
        <begin position="28"/>
        <end position="50"/>
    </location>
</feature>
<dbReference type="KEGG" id="bda:FSZ17_02640"/>
<accession>A0A5B8Z070</accession>
<dbReference type="Proteomes" id="UP000321555">
    <property type="component" value="Chromosome"/>
</dbReference>
<dbReference type="EMBL" id="CP042593">
    <property type="protein sequence ID" value="QED46268.1"/>
    <property type="molecule type" value="Genomic_DNA"/>
</dbReference>
<dbReference type="AlphaFoldDB" id="A0A5B8Z070"/>
<name>A0A5B8Z070_CYTDA</name>
<dbReference type="OrthoDB" id="2382365at2"/>
<keyword evidence="1" id="KW-1133">Transmembrane helix</keyword>
<protein>
    <submittedName>
        <fullName evidence="2">Uncharacterized protein</fullName>
    </submittedName>
</protein>
<keyword evidence="3" id="KW-1185">Reference proteome</keyword>
<evidence type="ECO:0000313" key="2">
    <source>
        <dbReference type="EMBL" id="QED46268.1"/>
    </source>
</evidence>
<reference evidence="3" key="1">
    <citation type="submission" date="2019-08" db="EMBL/GenBank/DDBJ databases">
        <authorList>
            <person name="Zheng X."/>
        </authorList>
    </citation>
    <scope>NUCLEOTIDE SEQUENCE [LARGE SCALE GENOMIC DNA]</scope>
    <source>
        <strain evidence="3">FJAT-25496</strain>
    </source>
</reference>
<organism evidence="2 3">
    <name type="scientific">Cytobacillus dafuensis</name>
    <name type="common">Bacillus dafuensis</name>
    <dbReference type="NCBI Taxonomy" id="1742359"/>
    <lineage>
        <taxon>Bacteria</taxon>
        <taxon>Bacillati</taxon>
        <taxon>Bacillota</taxon>
        <taxon>Bacilli</taxon>
        <taxon>Bacillales</taxon>
        <taxon>Bacillaceae</taxon>
        <taxon>Cytobacillus</taxon>
    </lineage>
</organism>
<dbReference type="STRING" id="1742359.GCA_001439625_04368"/>
<feature type="transmembrane region" description="Helical" evidence="1">
    <location>
        <begin position="70"/>
        <end position="88"/>
    </location>
</feature>
<proteinExistence type="predicted"/>
<evidence type="ECO:0000256" key="1">
    <source>
        <dbReference type="SAM" id="Phobius"/>
    </source>
</evidence>